<organism evidence="3 4">
    <name type="scientific">Janibacter alkaliphilus</name>
    <dbReference type="NCBI Taxonomy" id="1069963"/>
    <lineage>
        <taxon>Bacteria</taxon>
        <taxon>Bacillati</taxon>
        <taxon>Actinomycetota</taxon>
        <taxon>Actinomycetes</taxon>
        <taxon>Micrococcales</taxon>
        <taxon>Intrasporangiaceae</taxon>
        <taxon>Janibacter</taxon>
    </lineage>
</organism>
<proteinExistence type="predicted"/>
<dbReference type="InterPro" id="IPR036291">
    <property type="entry name" value="NAD(P)-bd_dom_sf"/>
</dbReference>
<dbReference type="PANTHER" id="PTHR11092">
    <property type="entry name" value="SUGAR NUCLEOTIDE EPIMERASE RELATED"/>
    <property type="match status" value="1"/>
</dbReference>
<evidence type="ECO:0008006" key="5">
    <source>
        <dbReference type="Google" id="ProtNLM"/>
    </source>
</evidence>
<feature type="domain" description="DUF1731" evidence="2">
    <location>
        <begin position="413"/>
        <end position="461"/>
    </location>
</feature>
<accession>A0A852X6S9</accession>
<evidence type="ECO:0000313" key="3">
    <source>
        <dbReference type="EMBL" id="NYG38619.1"/>
    </source>
</evidence>
<dbReference type="SUPFAM" id="SSF51735">
    <property type="entry name" value="NAD(P)-binding Rossmann-fold domains"/>
    <property type="match status" value="1"/>
</dbReference>
<dbReference type="RefSeq" id="WP_179463784.1">
    <property type="nucleotide sequence ID" value="NZ_JACBZX010000001.1"/>
</dbReference>
<dbReference type="Gene3D" id="3.30.530.20">
    <property type="match status" value="1"/>
</dbReference>
<feature type="domain" description="NAD-dependent epimerase/dehydratase" evidence="1">
    <location>
        <begin position="155"/>
        <end position="289"/>
    </location>
</feature>
<dbReference type="InterPro" id="IPR023393">
    <property type="entry name" value="START-like_dom_sf"/>
</dbReference>
<protein>
    <recommendedName>
        <fullName evidence="5">DUF1731 domain-containing protein</fullName>
    </recommendedName>
</protein>
<name>A0A852X6S9_9MICO</name>
<dbReference type="InterPro" id="IPR019587">
    <property type="entry name" value="Polyketide_cyclase/dehydratase"/>
</dbReference>
<dbReference type="InterPro" id="IPR001509">
    <property type="entry name" value="Epimerase_deHydtase"/>
</dbReference>
<dbReference type="InterPro" id="IPR013549">
    <property type="entry name" value="DUF1731"/>
</dbReference>
<dbReference type="Pfam" id="PF10604">
    <property type="entry name" value="Polyketide_cyc2"/>
    <property type="match status" value="1"/>
</dbReference>
<dbReference type="AlphaFoldDB" id="A0A852X6S9"/>
<evidence type="ECO:0000313" key="4">
    <source>
        <dbReference type="Proteomes" id="UP000592181"/>
    </source>
</evidence>
<dbReference type="EMBL" id="JACBZX010000001">
    <property type="protein sequence ID" value="NYG38619.1"/>
    <property type="molecule type" value="Genomic_DNA"/>
</dbReference>
<comment type="caution">
    <text evidence="3">The sequence shown here is derived from an EMBL/GenBank/DDBJ whole genome shotgun (WGS) entry which is preliminary data.</text>
</comment>
<evidence type="ECO:0000259" key="2">
    <source>
        <dbReference type="Pfam" id="PF08338"/>
    </source>
</evidence>
<dbReference type="Pfam" id="PF08338">
    <property type="entry name" value="DUF1731"/>
    <property type="match status" value="1"/>
</dbReference>
<dbReference type="CDD" id="cd07812">
    <property type="entry name" value="SRPBCC"/>
    <property type="match status" value="1"/>
</dbReference>
<dbReference type="PANTHER" id="PTHR11092:SF0">
    <property type="entry name" value="EPIMERASE FAMILY PROTEIN SDR39U1"/>
    <property type="match status" value="1"/>
</dbReference>
<dbReference type="Pfam" id="PF01370">
    <property type="entry name" value="Epimerase"/>
    <property type="match status" value="1"/>
</dbReference>
<dbReference type="SUPFAM" id="SSF55961">
    <property type="entry name" value="Bet v1-like"/>
    <property type="match status" value="1"/>
</dbReference>
<gene>
    <name evidence="3" type="ORF">BJY28_003088</name>
</gene>
<sequence>MPWTRTTSTVIALPPKDIWAVVADITRWSQWQPAVAHARLDGPLRLGVTGAYGLTHRAFGPLHARTAPPLEVTALETGRMLEITQPNPAGAMTVRWVVEADVVGTRLTQTVTAKGATMPAVVAGVAAALARDFGLSALRLARLAGLTDDPALLRVVVAGGSGALGRLLASDLACRGHRVSLLTRRRDDRLPLEQIVWDGRTVGSWADALERGDDDRAGVGLVNLAGRLVDVRPTSANIASLRTSRVDSTHALVEASQRTDHPLEVWVQASTTAIWSDAGEARLDETSPLPDPGLPQMTGVARPWEKATDGARADRLTLLRTSIVLDRDAPALTMLARPTTAGLGGRVGSGRQWFSWIHRDDWVRVCRAALGLDPAVALPDGPVVAAAPHPVRNAELMAALRRTLRRPAAPPTPGALLRIGAVALRSDPALALTGRHCTSTVLAEAGFTFEHPTIDEALADLYDATSASGAPSTRATPDPQD</sequence>
<keyword evidence="4" id="KW-1185">Reference proteome</keyword>
<dbReference type="Gene3D" id="3.40.50.720">
    <property type="entry name" value="NAD(P)-binding Rossmann-like Domain"/>
    <property type="match status" value="1"/>
</dbReference>
<reference evidence="3 4" key="1">
    <citation type="submission" date="2020-07" db="EMBL/GenBank/DDBJ databases">
        <title>Sequencing the genomes of 1000 actinobacteria strains.</title>
        <authorList>
            <person name="Klenk H.-P."/>
        </authorList>
    </citation>
    <scope>NUCLEOTIDE SEQUENCE [LARGE SCALE GENOMIC DNA]</scope>
    <source>
        <strain evidence="3 4">DSM 24723</strain>
    </source>
</reference>
<evidence type="ECO:0000259" key="1">
    <source>
        <dbReference type="Pfam" id="PF01370"/>
    </source>
</evidence>
<dbReference type="Proteomes" id="UP000592181">
    <property type="component" value="Unassembled WGS sequence"/>
</dbReference>